<keyword evidence="2" id="KW-0963">Cytoplasm</keyword>
<evidence type="ECO:0000313" key="5">
    <source>
        <dbReference type="Proteomes" id="UP000291822"/>
    </source>
</evidence>
<dbReference type="InterPro" id="IPR005623">
    <property type="entry name" value="Chaperone_NapD_NO3_reduct"/>
</dbReference>
<organism evidence="4 5">
    <name type="scientific">Dyella soli</name>
    <dbReference type="NCBI Taxonomy" id="522319"/>
    <lineage>
        <taxon>Bacteria</taxon>
        <taxon>Pseudomonadati</taxon>
        <taxon>Pseudomonadota</taxon>
        <taxon>Gammaproteobacteria</taxon>
        <taxon>Lysobacterales</taxon>
        <taxon>Rhodanobacteraceae</taxon>
        <taxon>Dyella</taxon>
    </lineage>
</organism>
<proteinExistence type="predicted"/>
<dbReference type="PANTHER" id="PTHR38603:SF1">
    <property type="entry name" value="CHAPERONE NAPD"/>
    <property type="match status" value="1"/>
</dbReference>
<dbReference type="Proteomes" id="UP000291822">
    <property type="component" value="Unassembled WGS sequence"/>
</dbReference>
<dbReference type="Gene3D" id="3.30.70.920">
    <property type="match status" value="1"/>
</dbReference>
<dbReference type="EMBL" id="SJTG01000002">
    <property type="protein sequence ID" value="TCI11335.1"/>
    <property type="molecule type" value="Genomic_DNA"/>
</dbReference>
<evidence type="ECO:0000256" key="1">
    <source>
        <dbReference type="ARBA" id="ARBA00004496"/>
    </source>
</evidence>
<dbReference type="GO" id="GO:0005737">
    <property type="term" value="C:cytoplasm"/>
    <property type="evidence" value="ECO:0007669"/>
    <property type="project" value="UniProtKB-SubCell"/>
</dbReference>
<dbReference type="Pfam" id="PF03927">
    <property type="entry name" value="NapD"/>
    <property type="match status" value="1"/>
</dbReference>
<evidence type="ECO:0000256" key="2">
    <source>
        <dbReference type="ARBA" id="ARBA00022490"/>
    </source>
</evidence>
<accession>A0A4R0YTC4</accession>
<keyword evidence="5" id="KW-1185">Reference proteome</keyword>
<dbReference type="GO" id="GO:0051224">
    <property type="term" value="P:negative regulation of protein transport"/>
    <property type="evidence" value="ECO:0007669"/>
    <property type="project" value="TreeGrafter"/>
</dbReference>
<sequence>MLVWHRHEVAPALEALVETLPGLDIALRGEGRCVIVCETDDQRALLDHIDALQALHGVVNVSLIYHHVESRAELDEPVRASLSPERS</sequence>
<dbReference type="PANTHER" id="PTHR38603">
    <property type="entry name" value="CHAPERONE NAPD"/>
    <property type="match status" value="1"/>
</dbReference>
<keyword evidence="3" id="KW-0143">Chaperone</keyword>
<evidence type="ECO:0000256" key="3">
    <source>
        <dbReference type="ARBA" id="ARBA00023186"/>
    </source>
</evidence>
<name>A0A4R0YTC4_9GAMM</name>
<comment type="caution">
    <text evidence="4">The sequence shown here is derived from an EMBL/GenBank/DDBJ whole genome shotgun (WGS) entry which is preliminary data.</text>
</comment>
<protein>
    <submittedName>
        <fullName evidence="4">Nitrate reductase formation protein NapD</fullName>
    </submittedName>
</protein>
<dbReference type="AlphaFoldDB" id="A0A4R0YTC4"/>
<gene>
    <name evidence="4" type="ORF">EZM97_12180</name>
</gene>
<evidence type="ECO:0000313" key="4">
    <source>
        <dbReference type="EMBL" id="TCI11335.1"/>
    </source>
</evidence>
<comment type="subcellular location">
    <subcellularLocation>
        <location evidence="1">Cytoplasm</location>
    </subcellularLocation>
</comment>
<reference evidence="4 5" key="1">
    <citation type="submission" date="2019-02" db="EMBL/GenBank/DDBJ databases">
        <title>Dyella amyloliquefaciens sp. nov., isolated from forest soil.</title>
        <authorList>
            <person name="Gao Z.-H."/>
            <person name="Qiu L.-H."/>
        </authorList>
    </citation>
    <scope>NUCLEOTIDE SEQUENCE [LARGE SCALE GENOMIC DNA]</scope>
    <source>
        <strain evidence="4 5">KACC 12747</strain>
    </source>
</reference>